<dbReference type="RefSeq" id="WP_092673392.1">
    <property type="nucleotide sequence ID" value="NZ_FOGC01000002.1"/>
</dbReference>
<dbReference type="InterPro" id="IPR018050">
    <property type="entry name" value="Pmannose_isomerase-type1_CS"/>
</dbReference>
<dbReference type="PIRSF" id="PIRSF001480">
    <property type="entry name" value="Mannose-6-phosphate_isomerase"/>
    <property type="match status" value="1"/>
</dbReference>
<dbReference type="PRINTS" id="PR00714">
    <property type="entry name" value="MAN6PISMRASE"/>
</dbReference>
<comment type="similarity">
    <text evidence="2">Belongs to the mannose-6-phosphate isomerase type 1 family.</text>
</comment>
<dbReference type="OrthoDB" id="9792649at2"/>
<dbReference type="InterPro" id="IPR016305">
    <property type="entry name" value="Mannose-6-P_Isomerase"/>
</dbReference>
<evidence type="ECO:0000256" key="5">
    <source>
        <dbReference type="ARBA" id="ARBA00022833"/>
    </source>
</evidence>
<dbReference type="AlphaFoldDB" id="A0A1H9FM35"/>
<evidence type="ECO:0000259" key="13">
    <source>
        <dbReference type="Pfam" id="PF21621"/>
    </source>
</evidence>
<feature type="binding site" evidence="10">
    <location>
        <position position="96"/>
    </location>
    <ligand>
        <name>Zn(2+)</name>
        <dbReference type="ChEBI" id="CHEBI:29105"/>
    </ligand>
</feature>
<dbReference type="CDD" id="cd07011">
    <property type="entry name" value="cupin_PMI_type_I_N"/>
    <property type="match status" value="1"/>
</dbReference>
<evidence type="ECO:0000256" key="8">
    <source>
        <dbReference type="ARBA" id="ARBA00030762"/>
    </source>
</evidence>
<feature type="domain" description="Phosphomannose isomerase type I catalytic" evidence="11">
    <location>
        <begin position="1"/>
        <end position="148"/>
    </location>
</feature>
<evidence type="ECO:0000256" key="10">
    <source>
        <dbReference type="PIRSR" id="PIRSR001480-2"/>
    </source>
</evidence>
<evidence type="ECO:0000256" key="1">
    <source>
        <dbReference type="ARBA" id="ARBA00000757"/>
    </source>
</evidence>
<comment type="cofactor">
    <cofactor evidence="10">
        <name>Zn(2+)</name>
        <dbReference type="ChEBI" id="CHEBI:29105"/>
    </cofactor>
    <text evidence="10">Binds 1 zinc ion per subunit.</text>
</comment>
<dbReference type="Gene3D" id="1.10.441.10">
    <property type="entry name" value="Phosphomannose Isomerase, domain 2"/>
    <property type="match status" value="1"/>
</dbReference>
<dbReference type="InterPro" id="IPR011051">
    <property type="entry name" value="RmlC_Cupin_sf"/>
</dbReference>
<evidence type="ECO:0000256" key="6">
    <source>
        <dbReference type="ARBA" id="ARBA00023235"/>
    </source>
</evidence>
<reference evidence="15" key="1">
    <citation type="submission" date="2016-10" db="EMBL/GenBank/DDBJ databases">
        <authorList>
            <person name="Varghese N."/>
            <person name="Submissions S."/>
        </authorList>
    </citation>
    <scope>NUCLEOTIDE SEQUENCE [LARGE SCALE GENOMIC DNA]</scope>
    <source>
        <strain evidence="15">8N4</strain>
    </source>
</reference>
<dbReference type="GO" id="GO:0004476">
    <property type="term" value="F:mannose-6-phosphate isomerase activity"/>
    <property type="evidence" value="ECO:0007669"/>
    <property type="project" value="UniProtKB-EC"/>
</dbReference>
<feature type="active site" evidence="9">
    <location>
        <position position="273"/>
    </location>
</feature>
<dbReference type="GO" id="GO:0009298">
    <property type="term" value="P:GDP-mannose biosynthetic process"/>
    <property type="evidence" value="ECO:0007669"/>
    <property type="project" value="InterPro"/>
</dbReference>
<evidence type="ECO:0000313" key="14">
    <source>
        <dbReference type="EMBL" id="SEQ38418.1"/>
    </source>
</evidence>
<organism evidence="14 15">
    <name type="scientific">Rosenbergiella nectarea</name>
    <dbReference type="NCBI Taxonomy" id="988801"/>
    <lineage>
        <taxon>Bacteria</taxon>
        <taxon>Pseudomonadati</taxon>
        <taxon>Pseudomonadota</taxon>
        <taxon>Gammaproteobacteria</taxon>
        <taxon>Enterobacterales</taxon>
        <taxon>Erwiniaceae</taxon>
        <taxon>Rosenbergiella</taxon>
    </lineage>
</organism>
<dbReference type="InterPro" id="IPR046457">
    <property type="entry name" value="PMI_typeI_cat"/>
</dbReference>
<dbReference type="Pfam" id="PF20512">
    <property type="entry name" value="PMI_typeI_hel"/>
    <property type="match status" value="1"/>
</dbReference>
<dbReference type="Pfam" id="PF21621">
    <property type="entry name" value="MPI_cupin_dom"/>
    <property type="match status" value="1"/>
</dbReference>
<feature type="binding site" evidence="10">
    <location>
        <position position="254"/>
    </location>
    <ligand>
        <name>Zn(2+)</name>
        <dbReference type="ChEBI" id="CHEBI:29105"/>
    </ligand>
</feature>
<dbReference type="InterPro" id="IPR001250">
    <property type="entry name" value="Man6P_Isoase-1"/>
</dbReference>
<keyword evidence="6 14" id="KW-0413">Isomerase</keyword>
<keyword evidence="4 10" id="KW-0479">Metal-binding</keyword>
<dbReference type="InterPro" id="IPR046458">
    <property type="entry name" value="PMI_typeI_hel"/>
</dbReference>
<dbReference type="SUPFAM" id="SSF51182">
    <property type="entry name" value="RmlC-like cupins"/>
    <property type="match status" value="1"/>
</dbReference>
<evidence type="ECO:0000256" key="4">
    <source>
        <dbReference type="ARBA" id="ARBA00022723"/>
    </source>
</evidence>
<evidence type="ECO:0000259" key="11">
    <source>
        <dbReference type="Pfam" id="PF20511"/>
    </source>
</evidence>
<evidence type="ECO:0000256" key="3">
    <source>
        <dbReference type="ARBA" id="ARBA00011956"/>
    </source>
</evidence>
<dbReference type="EC" id="5.3.1.8" evidence="3"/>
<dbReference type="Proteomes" id="UP000242515">
    <property type="component" value="Unassembled WGS sequence"/>
</dbReference>
<protein>
    <recommendedName>
        <fullName evidence="3">mannose-6-phosphate isomerase</fullName>
        <ecNumber evidence="3">5.3.1.8</ecNumber>
    </recommendedName>
    <alternativeName>
        <fullName evidence="7">Phosphohexomutase</fullName>
    </alternativeName>
    <alternativeName>
        <fullName evidence="8">Phosphomannose isomerase</fullName>
    </alternativeName>
</protein>
<keyword evidence="15" id="KW-1185">Reference proteome</keyword>
<dbReference type="STRING" id="988801.SAMN05216522_102353"/>
<sequence>MYKLKNCVQHYAWGSSTALAQRFGLANPAHLPMAEVWMGAHPSASSTLLVQGQWKSLAAEIAAHPVAMLGRATYERFHQLPFLLKLLAADQPLSIQVHPTKLAAQQGFTREDNLRIPLDHPNRNYRDANHKPEVIYALTPFRALNGFKSFNEISQAFQKFEWDHPAVKAFIQCPDTVRLRQLFIACLRLEGEEKQRVLTRLIQSADQQEVEIEQTIRMIAKVWPDDRGLLMPLFLNIIDLRPGEALYLAAGTPHTYLQGMGVEIMANSDNVLRAGLTTKHIDIDELVANVQFHEKKVEQLTLSPLVNGNHSHYPVPDPDFRLSIITLISPVRVSTHGLPQILLCLEGTLNLISEEQCLTLSLGESAFIPANQGAFTLEGQGQVALATVGLTASPTGNVSLVKERISDGVSDFKM</sequence>
<name>A0A1H9FM35_9GAMM</name>
<dbReference type="EMBL" id="FOGC01000002">
    <property type="protein sequence ID" value="SEQ38418.1"/>
    <property type="molecule type" value="Genomic_DNA"/>
</dbReference>
<feature type="domain" description="Mannose-6-phosphate isomerase cupin" evidence="13">
    <location>
        <begin position="312"/>
        <end position="385"/>
    </location>
</feature>
<evidence type="ECO:0000256" key="9">
    <source>
        <dbReference type="PIRSR" id="PIRSR001480-1"/>
    </source>
</evidence>
<dbReference type="Gene3D" id="2.60.120.10">
    <property type="entry name" value="Jelly Rolls"/>
    <property type="match status" value="2"/>
</dbReference>
<proteinExistence type="inferred from homology"/>
<dbReference type="PANTHER" id="PTHR10309">
    <property type="entry name" value="MANNOSE-6-PHOSPHATE ISOMERASE"/>
    <property type="match status" value="1"/>
</dbReference>
<feature type="binding site" evidence="10">
    <location>
        <position position="98"/>
    </location>
    <ligand>
        <name>Zn(2+)</name>
        <dbReference type="ChEBI" id="CHEBI:29105"/>
    </ligand>
</feature>
<keyword evidence="5 10" id="KW-0862">Zinc</keyword>
<evidence type="ECO:0000256" key="7">
    <source>
        <dbReference type="ARBA" id="ARBA00029741"/>
    </source>
</evidence>
<feature type="domain" description="Phosphomannose isomerase type I helical insertion" evidence="12">
    <location>
        <begin position="163"/>
        <end position="235"/>
    </location>
</feature>
<evidence type="ECO:0000313" key="15">
    <source>
        <dbReference type="Proteomes" id="UP000242515"/>
    </source>
</evidence>
<dbReference type="NCBIfam" id="TIGR00218">
    <property type="entry name" value="manA"/>
    <property type="match status" value="1"/>
</dbReference>
<dbReference type="PANTHER" id="PTHR10309:SF0">
    <property type="entry name" value="MANNOSE-6-PHOSPHATE ISOMERASE"/>
    <property type="match status" value="1"/>
</dbReference>
<accession>A0A1H9FM35</accession>
<gene>
    <name evidence="14" type="ORF">SAMN05216522_102353</name>
</gene>
<dbReference type="InterPro" id="IPR014710">
    <property type="entry name" value="RmlC-like_jellyroll"/>
</dbReference>
<evidence type="ECO:0000259" key="12">
    <source>
        <dbReference type="Pfam" id="PF20512"/>
    </source>
</evidence>
<dbReference type="GO" id="GO:0005829">
    <property type="term" value="C:cytosol"/>
    <property type="evidence" value="ECO:0007669"/>
    <property type="project" value="TreeGrafter"/>
</dbReference>
<dbReference type="Pfam" id="PF20511">
    <property type="entry name" value="PMI_typeI_cat"/>
    <property type="match status" value="1"/>
</dbReference>
<dbReference type="InterPro" id="IPR049071">
    <property type="entry name" value="MPI_cupin_dom"/>
</dbReference>
<dbReference type="GO" id="GO:0008270">
    <property type="term" value="F:zinc ion binding"/>
    <property type="evidence" value="ECO:0007669"/>
    <property type="project" value="InterPro"/>
</dbReference>
<dbReference type="GO" id="GO:0005975">
    <property type="term" value="P:carbohydrate metabolic process"/>
    <property type="evidence" value="ECO:0007669"/>
    <property type="project" value="InterPro"/>
</dbReference>
<dbReference type="PROSITE" id="PS00965">
    <property type="entry name" value="PMI_I_1"/>
    <property type="match status" value="1"/>
</dbReference>
<feature type="binding site" evidence="10">
    <location>
        <position position="133"/>
    </location>
    <ligand>
        <name>Zn(2+)</name>
        <dbReference type="ChEBI" id="CHEBI:29105"/>
    </ligand>
</feature>
<comment type="catalytic activity">
    <reaction evidence="1">
        <text>D-mannose 6-phosphate = D-fructose 6-phosphate</text>
        <dbReference type="Rhea" id="RHEA:12356"/>
        <dbReference type="ChEBI" id="CHEBI:58735"/>
        <dbReference type="ChEBI" id="CHEBI:61527"/>
        <dbReference type="EC" id="5.3.1.8"/>
    </reaction>
</comment>
<evidence type="ECO:0000256" key="2">
    <source>
        <dbReference type="ARBA" id="ARBA00010772"/>
    </source>
</evidence>